<evidence type="ECO:0000313" key="3">
    <source>
        <dbReference type="Proteomes" id="UP000465241"/>
    </source>
</evidence>
<name>A0A7I9WWP0_9MYCO</name>
<dbReference type="Proteomes" id="UP000465241">
    <property type="component" value="Unassembled WGS sequence"/>
</dbReference>
<organism evidence="2 3">
    <name type="scientific">Mycolicibacterium murale</name>
    <dbReference type="NCBI Taxonomy" id="182220"/>
    <lineage>
        <taxon>Bacteria</taxon>
        <taxon>Bacillati</taxon>
        <taxon>Actinomycetota</taxon>
        <taxon>Actinomycetes</taxon>
        <taxon>Mycobacteriales</taxon>
        <taxon>Mycobacteriaceae</taxon>
        <taxon>Mycolicibacterium</taxon>
    </lineage>
</organism>
<feature type="region of interest" description="Disordered" evidence="1">
    <location>
        <begin position="19"/>
        <end position="48"/>
    </location>
</feature>
<accession>A0A7I9WWP0</accession>
<keyword evidence="3" id="KW-1185">Reference proteome</keyword>
<evidence type="ECO:0000256" key="1">
    <source>
        <dbReference type="SAM" id="MobiDB-lite"/>
    </source>
</evidence>
<protein>
    <submittedName>
        <fullName evidence="2">Uncharacterized protein</fullName>
    </submittedName>
</protein>
<reference evidence="2 3" key="1">
    <citation type="journal article" date="2019" name="Emerg. Microbes Infect.">
        <title>Comprehensive subspecies identification of 175 nontuberculous mycobacteria species based on 7547 genomic profiles.</title>
        <authorList>
            <person name="Matsumoto Y."/>
            <person name="Kinjo T."/>
            <person name="Motooka D."/>
            <person name="Nabeya D."/>
            <person name="Jung N."/>
            <person name="Uechi K."/>
            <person name="Horii T."/>
            <person name="Iida T."/>
            <person name="Fujita J."/>
            <person name="Nakamura S."/>
        </authorList>
    </citation>
    <scope>NUCLEOTIDE SEQUENCE [LARGE SCALE GENOMIC DNA]</scope>
    <source>
        <strain evidence="2 3">JCM 13392</strain>
    </source>
</reference>
<proteinExistence type="predicted"/>
<feature type="compositionally biased region" description="Polar residues" evidence="1">
    <location>
        <begin position="25"/>
        <end position="36"/>
    </location>
</feature>
<sequence>MPAGAAALEVAGAGGCGAGCPHPASTVTAETPSASARTGPYYHSRRGQRLRRQMSVDITVAKVHHSGYGVTASSRR</sequence>
<gene>
    <name evidence="2" type="ORF">MMUR_58220</name>
</gene>
<dbReference type="EMBL" id="BLKT01000003">
    <property type="protein sequence ID" value="GFG61686.1"/>
    <property type="molecule type" value="Genomic_DNA"/>
</dbReference>
<dbReference type="AlphaFoldDB" id="A0A7I9WWP0"/>
<evidence type="ECO:0000313" key="2">
    <source>
        <dbReference type="EMBL" id="GFG61686.1"/>
    </source>
</evidence>
<comment type="caution">
    <text evidence="2">The sequence shown here is derived from an EMBL/GenBank/DDBJ whole genome shotgun (WGS) entry which is preliminary data.</text>
</comment>